<proteinExistence type="predicted"/>
<accession>A0ABT9IVB2</accession>
<protein>
    <submittedName>
        <fullName evidence="1">Uncharacterized protein</fullName>
    </submittedName>
</protein>
<gene>
    <name evidence="1" type="ORF">Q5Y73_03760</name>
</gene>
<reference evidence="1 2" key="1">
    <citation type="submission" date="2023-08" db="EMBL/GenBank/DDBJ databases">
        <authorList>
            <person name="Park J.-S."/>
        </authorList>
    </citation>
    <scope>NUCLEOTIDE SEQUENCE [LARGE SCALE GENOMIC DNA]</scope>
    <source>
        <strain evidence="1 2">2205SS18-9</strain>
    </source>
</reference>
<evidence type="ECO:0000313" key="1">
    <source>
        <dbReference type="EMBL" id="MDP5273208.1"/>
    </source>
</evidence>
<sequence>MFGCSDSSIKLFVAYDKANNRIALGKPGIVKPTDANPVNFDAGRHYAALRQFYDKHNLPNEPNRYVYDGDYQGWHMFKHEGFDATDGRGS</sequence>
<comment type="caution">
    <text evidence="1">The sequence shown here is derived from an EMBL/GenBank/DDBJ whole genome shotgun (WGS) entry which is preliminary data.</text>
</comment>
<dbReference type="RefSeq" id="WP_305990492.1">
    <property type="nucleotide sequence ID" value="NZ_JAVAMP010000001.1"/>
</dbReference>
<name>A0ABT9IVB2_9BACL</name>
<keyword evidence="2" id="KW-1185">Reference proteome</keyword>
<evidence type="ECO:0000313" key="2">
    <source>
        <dbReference type="Proteomes" id="UP001231941"/>
    </source>
</evidence>
<organism evidence="1 2">
    <name type="scientific">Chengkuizengella axinellae</name>
    <dbReference type="NCBI Taxonomy" id="3064388"/>
    <lineage>
        <taxon>Bacteria</taxon>
        <taxon>Bacillati</taxon>
        <taxon>Bacillota</taxon>
        <taxon>Bacilli</taxon>
        <taxon>Bacillales</taxon>
        <taxon>Paenibacillaceae</taxon>
        <taxon>Chengkuizengella</taxon>
    </lineage>
</organism>
<dbReference type="Proteomes" id="UP001231941">
    <property type="component" value="Unassembled WGS sequence"/>
</dbReference>
<dbReference type="EMBL" id="JAVAMP010000001">
    <property type="protein sequence ID" value="MDP5273208.1"/>
    <property type="molecule type" value="Genomic_DNA"/>
</dbReference>